<gene>
    <name evidence="1" type="ORF">GCM10025876_31170</name>
</gene>
<proteinExistence type="predicted"/>
<comment type="caution">
    <text evidence="1">The sequence shown here is derived from an EMBL/GenBank/DDBJ whole genome shotgun (WGS) entry which is preliminary data.</text>
</comment>
<evidence type="ECO:0000313" key="1">
    <source>
        <dbReference type="EMBL" id="GMA36913.1"/>
    </source>
</evidence>
<reference evidence="2" key="1">
    <citation type="journal article" date="2019" name="Int. J. Syst. Evol. Microbiol.">
        <title>The Global Catalogue of Microorganisms (GCM) 10K type strain sequencing project: providing services to taxonomists for standard genome sequencing and annotation.</title>
        <authorList>
            <consortium name="The Broad Institute Genomics Platform"/>
            <consortium name="The Broad Institute Genome Sequencing Center for Infectious Disease"/>
            <person name="Wu L."/>
            <person name="Ma J."/>
        </authorList>
    </citation>
    <scope>NUCLEOTIDE SEQUENCE [LARGE SCALE GENOMIC DNA]</scope>
    <source>
        <strain evidence="2">NBRC 112299</strain>
    </source>
</reference>
<dbReference type="RefSeq" id="WP_284328839.1">
    <property type="nucleotide sequence ID" value="NZ_BSUN01000001.1"/>
</dbReference>
<dbReference type="EMBL" id="BSUN01000001">
    <property type="protein sequence ID" value="GMA36913.1"/>
    <property type="molecule type" value="Genomic_DNA"/>
</dbReference>
<protein>
    <submittedName>
        <fullName evidence="1">Uncharacterized protein</fullName>
    </submittedName>
</protein>
<dbReference type="Proteomes" id="UP001157125">
    <property type="component" value="Unassembled WGS sequence"/>
</dbReference>
<evidence type="ECO:0000313" key="2">
    <source>
        <dbReference type="Proteomes" id="UP001157125"/>
    </source>
</evidence>
<sequence>MTDIWRAAVAATITPDPAVASASPSGWVAVPETSDDTLREATGRGWADWVAIIDAGPARGQSHTEIADWVKAETDIVAWWWAQNVTVGYERITGLRLPGQMKDGTFTVSRSRTLQAADASLTYEDPARLKASLPQAHVTRTSKPGVKTPRFTLTEAASATRLGQVTFTVDATKTGQRLTVTHEKLPSLHACEPWKAFWSLLARRPLSVH</sequence>
<name>A0ABQ6IIE3_9MICO</name>
<organism evidence="1 2">
    <name type="scientific">Demequina litorisediminis</name>
    <dbReference type="NCBI Taxonomy" id="1849022"/>
    <lineage>
        <taxon>Bacteria</taxon>
        <taxon>Bacillati</taxon>
        <taxon>Actinomycetota</taxon>
        <taxon>Actinomycetes</taxon>
        <taxon>Micrococcales</taxon>
        <taxon>Demequinaceae</taxon>
        <taxon>Demequina</taxon>
    </lineage>
</organism>
<keyword evidence="2" id="KW-1185">Reference proteome</keyword>
<accession>A0ABQ6IIE3</accession>